<dbReference type="Proteomes" id="UP000805193">
    <property type="component" value="Unassembled WGS sequence"/>
</dbReference>
<accession>A0AC60P795</accession>
<organism evidence="1 2">
    <name type="scientific">Ixodes persulcatus</name>
    <name type="common">Taiga tick</name>
    <dbReference type="NCBI Taxonomy" id="34615"/>
    <lineage>
        <taxon>Eukaryota</taxon>
        <taxon>Metazoa</taxon>
        <taxon>Ecdysozoa</taxon>
        <taxon>Arthropoda</taxon>
        <taxon>Chelicerata</taxon>
        <taxon>Arachnida</taxon>
        <taxon>Acari</taxon>
        <taxon>Parasitiformes</taxon>
        <taxon>Ixodida</taxon>
        <taxon>Ixodoidea</taxon>
        <taxon>Ixodidae</taxon>
        <taxon>Ixodinae</taxon>
        <taxon>Ixodes</taxon>
    </lineage>
</organism>
<proteinExistence type="predicted"/>
<gene>
    <name evidence="1" type="ORF">HPB47_007478</name>
</gene>
<comment type="caution">
    <text evidence="1">The sequence shown here is derived from an EMBL/GenBank/DDBJ whole genome shotgun (WGS) entry which is preliminary data.</text>
</comment>
<feature type="non-terminal residue" evidence="1">
    <location>
        <position position="199"/>
    </location>
</feature>
<sequence>MGAAILESRDAAAISFLRMPPSAFDTILGLIGDRIRKEDTNFRKAIPPDVRLALATRFLYIEVGHHGSESDGGIFARSKIQQVIVSGEQGLPSPTAVGEEGELPYYLASLQELKTRNLLPQSRPMKNHKTMEWLTSLQMMKESEASAAAYCPPGTADEEDWEGRTTDGTWRRDADSKNAGLRGIPRRGYNSAKYVPFYL</sequence>
<evidence type="ECO:0000313" key="1">
    <source>
        <dbReference type="EMBL" id="KAG0415353.1"/>
    </source>
</evidence>
<dbReference type="EMBL" id="JABSTQ010011080">
    <property type="protein sequence ID" value="KAG0415353.1"/>
    <property type="molecule type" value="Genomic_DNA"/>
</dbReference>
<evidence type="ECO:0000313" key="2">
    <source>
        <dbReference type="Proteomes" id="UP000805193"/>
    </source>
</evidence>
<reference evidence="1 2" key="1">
    <citation type="journal article" date="2020" name="Cell">
        <title>Large-Scale Comparative Analyses of Tick Genomes Elucidate Their Genetic Diversity and Vector Capacities.</title>
        <authorList>
            <consortium name="Tick Genome and Microbiome Consortium (TIGMIC)"/>
            <person name="Jia N."/>
            <person name="Wang J."/>
            <person name="Shi W."/>
            <person name="Du L."/>
            <person name="Sun Y."/>
            <person name="Zhan W."/>
            <person name="Jiang J.F."/>
            <person name="Wang Q."/>
            <person name="Zhang B."/>
            <person name="Ji P."/>
            <person name="Bell-Sakyi L."/>
            <person name="Cui X.M."/>
            <person name="Yuan T.T."/>
            <person name="Jiang B.G."/>
            <person name="Yang W.F."/>
            <person name="Lam T.T."/>
            <person name="Chang Q.C."/>
            <person name="Ding S.J."/>
            <person name="Wang X.J."/>
            <person name="Zhu J.G."/>
            <person name="Ruan X.D."/>
            <person name="Zhao L."/>
            <person name="Wei J.T."/>
            <person name="Ye R.Z."/>
            <person name="Que T.C."/>
            <person name="Du C.H."/>
            <person name="Zhou Y.H."/>
            <person name="Cheng J.X."/>
            <person name="Dai P.F."/>
            <person name="Guo W.B."/>
            <person name="Han X.H."/>
            <person name="Huang E.J."/>
            <person name="Li L.F."/>
            <person name="Wei W."/>
            <person name="Gao Y.C."/>
            <person name="Liu J.Z."/>
            <person name="Shao H.Z."/>
            <person name="Wang X."/>
            <person name="Wang C.C."/>
            <person name="Yang T.C."/>
            <person name="Huo Q.B."/>
            <person name="Li W."/>
            <person name="Chen H.Y."/>
            <person name="Chen S.E."/>
            <person name="Zhou L.G."/>
            <person name="Ni X.B."/>
            <person name="Tian J.H."/>
            <person name="Sheng Y."/>
            <person name="Liu T."/>
            <person name="Pan Y.S."/>
            <person name="Xia L.Y."/>
            <person name="Li J."/>
            <person name="Zhao F."/>
            <person name="Cao W.C."/>
        </authorList>
    </citation>
    <scope>NUCLEOTIDE SEQUENCE [LARGE SCALE GENOMIC DNA]</scope>
    <source>
        <strain evidence="1">Iper-2018</strain>
    </source>
</reference>
<protein>
    <submittedName>
        <fullName evidence="1">Uncharacterized protein</fullName>
    </submittedName>
</protein>
<name>A0AC60P795_IXOPE</name>
<keyword evidence="2" id="KW-1185">Reference proteome</keyword>